<dbReference type="EMBL" id="BGPR01005557">
    <property type="protein sequence ID" value="GBN11274.1"/>
    <property type="molecule type" value="Genomic_DNA"/>
</dbReference>
<comment type="caution">
    <text evidence="1">The sequence shown here is derived from an EMBL/GenBank/DDBJ whole genome shotgun (WGS) entry which is preliminary data.</text>
</comment>
<organism evidence="1 2">
    <name type="scientific">Araneus ventricosus</name>
    <name type="common">Orbweaver spider</name>
    <name type="synonym">Epeira ventricosa</name>
    <dbReference type="NCBI Taxonomy" id="182803"/>
    <lineage>
        <taxon>Eukaryota</taxon>
        <taxon>Metazoa</taxon>
        <taxon>Ecdysozoa</taxon>
        <taxon>Arthropoda</taxon>
        <taxon>Chelicerata</taxon>
        <taxon>Arachnida</taxon>
        <taxon>Araneae</taxon>
        <taxon>Araneomorphae</taxon>
        <taxon>Entelegynae</taxon>
        <taxon>Araneoidea</taxon>
        <taxon>Araneidae</taxon>
        <taxon>Araneus</taxon>
    </lineage>
</organism>
<accession>A0A4Y2L9W8</accession>
<evidence type="ECO:0000313" key="1">
    <source>
        <dbReference type="EMBL" id="GBN11274.1"/>
    </source>
</evidence>
<keyword evidence="2" id="KW-1185">Reference proteome</keyword>
<gene>
    <name evidence="1" type="ORF">AVEN_31172_1</name>
</gene>
<name>A0A4Y2L9W8_ARAVE</name>
<reference evidence="1 2" key="1">
    <citation type="journal article" date="2019" name="Sci. Rep.">
        <title>Orb-weaving spider Araneus ventricosus genome elucidates the spidroin gene catalogue.</title>
        <authorList>
            <person name="Kono N."/>
            <person name="Nakamura H."/>
            <person name="Ohtoshi R."/>
            <person name="Moran D.A.P."/>
            <person name="Shinohara A."/>
            <person name="Yoshida Y."/>
            <person name="Fujiwara M."/>
            <person name="Mori M."/>
            <person name="Tomita M."/>
            <person name="Arakawa K."/>
        </authorList>
    </citation>
    <scope>NUCLEOTIDE SEQUENCE [LARGE SCALE GENOMIC DNA]</scope>
</reference>
<evidence type="ECO:0000313" key="2">
    <source>
        <dbReference type="Proteomes" id="UP000499080"/>
    </source>
</evidence>
<dbReference type="AlphaFoldDB" id="A0A4Y2L9W8"/>
<dbReference type="Proteomes" id="UP000499080">
    <property type="component" value="Unassembled WGS sequence"/>
</dbReference>
<protein>
    <submittedName>
        <fullName evidence="1">Uncharacterized protein</fullName>
    </submittedName>
</protein>
<proteinExistence type="predicted"/>
<sequence length="138" mass="14826">MSVMLNLTSINLARGTGARCFLGVLGGPLSPPIPFGPKPYGWAESARVFSCSSHRRRNIWRTLSKIQGVVLILSASTTILATRASAESAGISYNKDFMCLQKKKSSGLGFGERGGQATGPPRPTIVWDMWHSRSAGQC</sequence>